<proteinExistence type="predicted"/>
<dbReference type="Proteomes" id="UP000675284">
    <property type="component" value="Unassembled WGS sequence"/>
</dbReference>
<dbReference type="PANTHER" id="PTHR43259">
    <property type="entry name" value="SPT10P"/>
    <property type="match status" value="1"/>
</dbReference>
<dbReference type="RefSeq" id="WP_034679307.1">
    <property type="nucleotide sequence ID" value="NZ_CP115959.1"/>
</dbReference>
<reference evidence="2" key="1">
    <citation type="submission" date="2021-04" db="EMBL/GenBank/DDBJ databases">
        <title>Isolation and polyphasic classification of algal microorganism.</title>
        <authorList>
            <person name="Wang S."/>
        </authorList>
    </citation>
    <scope>NUCLEOTIDE SEQUENCE</scope>
    <source>
        <strain evidence="2">720a</strain>
    </source>
</reference>
<dbReference type="InterPro" id="IPR016181">
    <property type="entry name" value="Acyl_CoA_acyltransferase"/>
</dbReference>
<dbReference type="AlphaFoldDB" id="A0A941DW01"/>
<protein>
    <submittedName>
        <fullName evidence="2">GNAT family N-acetyltransferase</fullName>
    </submittedName>
</protein>
<dbReference type="InterPro" id="IPR052829">
    <property type="entry name" value="N-acetyltransferase_domain"/>
</dbReference>
<evidence type="ECO:0000259" key="1">
    <source>
        <dbReference type="PROSITE" id="PS51186"/>
    </source>
</evidence>
<dbReference type="EMBL" id="JAGSOT010000022">
    <property type="protein sequence ID" value="MBR7796139.1"/>
    <property type="molecule type" value="Genomic_DNA"/>
</dbReference>
<dbReference type="CDD" id="cd04301">
    <property type="entry name" value="NAT_SF"/>
    <property type="match status" value="1"/>
</dbReference>
<feature type="domain" description="N-acetyltransferase" evidence="1">
    <location>
        <begin position="3"/>
        <end position="157"/>
    </location>
</feature>
<comment type="caution">
    <text evidence="2">The sequence shown here is derived from an EMBL/GenBank/DDBJ whole genome shotgun (WGS) entry which is preliminary data.</text>
</comment>
<dbReference type="PROSITE" id="PS51186">
    <property type="entry name" value="GNAT"/>
    <property type="match status" value="1"/>
</dbReference>
<dbReference type="GO" id="GO:0016747">
    <property type="term" value="F:acyltransferase activity, transferring groups other than amino-acyl groups"/>
    <property type="evidence" value="ECO:0007669"/>
    <property type="project" value="InterPro"/>
</dbReference>
<sequence>MKVQLTPMNQETFDHYYKNSVKEYANQHVQAGNWKEEDALQKAENQFTDLLPAGLETNNQKLFSIVHNEQNVGILWIHIRTNGQEKQAFIYDIHLDDNQQGRGLGKATMEALDAYAISYNIKQIGLHVFAHNHRAISLYKKMGYHMTGHHMAKRVDI</sequence>
<name>A0A941DW01_9BACI</name>
<organism evidence="2 3">
    <name type="scientific">Virgibacillus salarius</name>
    <dbReference type="NCBI Taxonomy" id="447199"/>
    <lineage>
        <taxon>Bacteria</taxon>
        <taxon>Bacillati</taxon>
        <taxon>Bacillota</taxon>
        <taxon>Bacilli</taxon>
        <taxon>Bacillales</taxon>
        <taxon>Bacillaceae</taxon>
        <taxon>Virgibacillus</taxon>
    </lineage>
</organism>
<dbReference type="SUPFAM" id="SSF55729">
    <property type="entry name" value="Acyl-CoA N-acyltransferases (Nat)"/>
    <property type="match status" value="1"/>
</dbReference>
<dbReference type="Gene3D" id="3.40.630.30">
    <property type="match status" value="1"/>
</dbReference>
<evidence type="ECO:0000313" key="2">
    <source>
        <dbReference type="EMBL" id="MBR7796139.1"/>
    </source>
</evidence>
<accession>A0A941DW01</accession>
<dbReference type="InterPro" id="IPR000182">
    <property type="entry name" value="GNAT_dom"/>
</dbReference>
<gene>
    <name evidence="2" type="ORF">KCX74_08795</name>
</gene>
<dbReference type="PANTHER" id="PTHR43259:SF1">
    <property type="entry name" value="N-ACETYLTRANSFERASE DOMAIN-CONTAINING PROTEIN"/>
    <property type="match status" value="1"/>
</dbReference>
<dbReference type="Pfam" id="PF00583">
    <property type="entry name" value="Acetyltransf_1"/>
    <property type="match status" value="1"/>
</dbReference>
<keyword evidence="3" id="KW-1185">Reference proteome</keyword>
<evidence type="ECO:0000313" key="3">
    <source>
        <dbReference type="Proteomes" id="UP000675284"/>
    </source>
</evidence>